<dbReference type="EMBL" id="BOLY01000007">
    <property type="protein sequence ID" value="GIZ47204.1"/>
    <property type="molecule type" value="Genomic_DNA"/>
</dbReference>
<dbReference type="OrthoDB" id="194358at2759"/>
<accession>A0A9P3FKJ0</accession>
<dbReference type="AlphaFoldDB" id="A0A9P3FKJ0"/>
<dbReference type="Pfam" id="PF26639">
    <property type="entry name" value="Het-6_barrel"/>
    <property type="match status" value="1"/>
</dbReference>
<dbReference type="Pfam" id="PF06985">
    <property type="entry name" value="HET"/>
    <property type="match status" value="1"/>
</dbReference>
<evidence type="ECO:0000256" key="1">
    <source>
        <dbReference type="SAM" id="MobiDB-lite"/>
    </source>
</evidence>
<dbReference type="Proteomes" id="UP000825890">
    <property type="component" value="Unassembled WGS sequence"/>
</dbReference>
<dbReference type="GeneID" id="68295878"/>
<dbReference type="InterPro" id="IPR010730">
    <property type="entry name" value="HET"/>
</dbReference>
<organism evidence="3 4">
    <name type="scientific">Cercospora kikuchii</name>
    <dbReference type="NCBI Taxonomy" id="84275"/>
    <lineage>
        <taxon>Eukaryota</taxon>
        <taxon>Fungi</taxon>
        <taxon>Dikarya</taxon>
        <taxon>Ascomycota</taxon>
        <taxon>Pezizomycotina</taxon>
        <taxon>Dothideomycetes</taxon>
        <taxon>Dothideomycetidae</taxon>
        <taxon>Mycosphaerellales</taxon>
        <taxon>Mycosphaerellaceae</taxon>
        <taxon>Cercospora</taxon>
    </lineage>
</organism>
<evidence type="ECO:0000259" key="2">
    <source>
        <dbReference type="Pfam" id="PF06985"/>
    </source>
</evidence>
<comment type="caution">
    <text evidence="3">The sequence shown here is derived from an EMBL/GenBank/DDBJ whole genome shotgun (WGS) entry which is preliminary data.</text>
</comment>
<gene>
    <name evidence="3" type="ORF">CKM354_001030300</name>
</gene>
<feature type="region of interest" description="Disordered" evidence="1">
    <location>
        <begin position="61"/>
        <end position="112"/>
    </location>
</feature>
<dbReference type="PANTHER" id="PTHR24148">
    <property type="entry name" value="ANKYRIN REPEAT DOMAIN-CONTAINING PROTEIN 39 HOMOLOG-RELATED"/>
    <property type="match status" value="1"/>
</dbReference>
<evidence type="ECO:0000313" key="4">
    <source>
        <dbReference type="Proteomes" id="UP000825890"/>
    </source>
</evidence>
<feature type="compositionally biased region" description="Basic and acidic residues" evidence="1">
    <location>
        <begin position="73"/>
        <end position="82"/>
    </location>
</feature>
<dbReference type="RefSeq" id="XP_044661691.1">
    <property type="nucleotide sequence ID" value="XM_044805756.1"/>
</dbReference>
<evidence type="ECO:0000313" key="3">
    <source>
        <dbReference type="EMBL" id="GIZ47204.1"/>
    </source>
</evidence>
<proteinExistence type="predicted"/>
<keyword evidence="4" id="KW-1185">Reference proteome</keyword>
<name>A0A9P3FKJ0_9PEZI</name>
<reference evidence="3 4" key="1">
    <citation type="submission" date="2021-01" db="EMBL/GenBank/DDBJ databases">
        <title>Cercospora kikuchii MAFF 305040 whole genome shotgun sequence.</title>
        <authorList>
            <person name="Kashiwa T."/>
            <person name="Suzuki T."/>
        </authorList>
    </citation>
    <scope>NUCLEOTIDE SEQUENCE [LARGE SCALE GENOMIC DNA]</scope>
    <source>
        <strain evidence="3 4">MAFF 305040</strain>
    </source>
</reference>
<feature type="compositionally biased region" description="Low complexity" evidence="1">
    <location>
        <begin position="83"/>
        <end position="93"/>
    </location>
</feature>
<dbReference type="InterPro" id="IPR052895">
    <property type="entry name" value="HetReg/Transcr_Mod"/>
</dbReference>
<feature type="domain" description="Heterokaryon incompatibility" evidence="2">
    <location>
        <begin position="117"/>
        <end position="269"/>
    </location>
</feature>
<dbReference type="PANTHER" id="PTHR24148:SF64">
    <property type="entry name" value="HETEROKARYON INCOMPATIBILITY DOMAIN-CONTAINING PROTEIN"/>
    <property type="match status" value="1"/>
</dbReference>
<sequence length="654" mass="74169">MADNAAKKTANSSNIYAQLDTSRKEIRVCHVEDALDQEGRVRCRLEIVSLEPARSFEGLENGDLQLPAAMQRPDVRDDDKETSASGTADTATSKYAREVEESSQGESDPAHSNKPVYEAISWTWGNLQQHAQIVLDGYVTNVPENAEILLRRLCFEQQHWTIWLDAICINQADLAERGQQVAIMRQIYVHATKVLVWLGEDNHGIAEAAFNSIDILVAHCTGFAESREASLLSIFRGGYSFEQLPDCDWKALESLFSYSWFTRLWVVQEVLLAASSCCHCGSHSRRWYEISLAAQWLRTRSRARDCYLASNNTGVFVAADMFYLSQNKYSITTLLKLSVHLDCTEPLDKVYGVLGMIQADAYPKESQFELVPDYRSDLAEVFARITKAAIAASPSSIAILYLTQNLFSEKEDRCDENAKWPSWVPRYHGKYSCHKGSMLYLSNLSYHKYARDDVSWSVRTRNHQETLILTLQGILIDRVKLCTEPLAVTTHDDDSPRYQWISRCGRIASDLGFDSCVIALTLMSGMTTDRIDPSWSQDHIANYEEYVTSCKGISVADLTPGPQSFVQAMSDAIMSRTFFTTEDGRIGTGPFRLQKGDLICMFYGGNRIYVLRQQGEHYVFVGTAFVHGLMQGQYIHYLRYRGLLREKTKWFEIH</sequence>
<protein>
    <recommendedName>
        <fullName evidence="2">Heterokaryon incompatibility domain-containing protein</fullName>
    </recommendedName>
</protein>